<dbReference type="GeneID" id="113522694"/>
<dbReference type="GO" id="GO:0005829">
    <property type="term" value="C:cytosol"/>
    <property type="evidence" value="ECO:0007669"/>
    <property type="project" value="TreeGrafter"/>
</dbReference>
<dbReference type="PANTHER" id="PTHR10061:SF0">
    <property type="entry name" value="S-FORMYLGLUTATHIONE HYDROLASE"/>
    <property type="match status" value="1"/>
</dbReference>
<dbReference type="Pfam" id="PF00756">
    <property type="entry name" value="Esterase"/>
    <property type="match status" value="1"/>
</dbReference>
<evidence type="ECO:0000256" key="5">
    <source>
        <dbReference type="ARBA" id="ARBA00022487"/>
    </source>
</evidence>
<dbReference type="GO" id="GO:0052689">
    <property type="term" value="F:carboxylic ester hydrolase activity"/>
    <property type="evidence" value="ECO:0007669"/>
    <property type="project" value="UniProtKB-KW"/>
</dbReference>
<feature type="active site" description="Charge relay system" evidence="7">
    <location>
        <position position="288"/>
    </location>
</feature>
<keyword evidence="10" id="KW-1185">Reference proteome</keyword>
<dbReference type="AlphaFoldDB" id="A0A6J1X3X9"/>
<dbReference type="Gene3D" id="3.40.50.1820">
    <property type="entry name" value="alpha/beta hydrolase"/>
    <property type="match status" value="1"/>
</dbReference>
<evidence type="ECO:0000313" key="11">
    <source>
        <dbReference type="RefSeq" id="XP_026764269.2"/>
    </source>
</evidence>
<evidence type="ECO:0000256" key="2">
    <source>
        <dbReference type="ARBA" id="ARBA00005622"/>
    </source>
</evidence>
<evidence type="ECO:0000256" key="6">
    <source>
        <dbReference type="ARBA" id="ARBA00022801"/>
    </source>
</evidence>
<dbReference type="SUPFAM" id="SSF53474">
    <property type="entry name" value="alpha/beta-Hydrolases"/>
    <property type="match status" value="1"/>
</dbReference>
<dbReference type="InterPro" id="IPR029058">
    <property type="entry name" value="AB_hydrolase_fold"/>
</dbReference>
<evidence type="ECO:0000256" key="1">
    <source>
        <dbReference type="ARBA" id="ARBA00002608"/>
    </source>
</evidence>
<dbReference type="GO" id="GO:0046294">
    <property type="term" value="P:formaldehyde catabolic process"/>
    <property type="evidence" value="ECO:0007669"/>
    <property type="project" value="InterPro"/>
</dbReference>
<sequence>MICIVITIIIFVDIKVLCDLCTNMDSLQLVSSNKIFGGYQKVYAHESSELKCKMNFSIYLPPQADGDNVKLPVIFYLSGLTCTEQNFITKSGFQRYAAQHGIIVVSPDTSPRGVKIPGDDDSWDFGVSAGFYLDAVMDPWSKHYRMGSYVTKELYEIIQSAFSNLVDPTKFGIMGHSMGGHGALVSTLRNPGLFKSVSAFAPICNPSACPWGEKAFTGYLGKDKNQWAEWDATELVKKYDGPPLTLLIDQGAGDKFYKEKQLLPENLVEACRSVGVPVILNLREDYDHSYYYISTYIGEHFDFHAKILKA</sequence>
<feature type="chain" id="PRO_5045354533" description="S-formylglutathione hydrolase" evidence="9">
    <location>
        <begin position="19"/>
        <end position="310"/>
    </location>
</feature>
<dbReference type="Proteomes" id="UP001652740">
    <property type="component" value="Unplaced"/>
</dbReference>
<comment type="similarity">
    <text evidence="2 8">Belongs to the esterase D family.</text>
</comment>
<dbReference type="EC" id="3.1.2.12" evidence="3 8"/>
<evidence type="ECO:0000256" key="8">
    <source>
        <dbReference type="RuleBase" id="RU363068"/>
    </source>
</evidence>
<dbReference type="InParanoid" id="A0A6J1X3X9"/>
<dbReference type="InterPro" id="IPR000801">
    <property type="entry name" value="Esterase-like"/>
</dbReference>
<evidence type="ECO:0000256" key="7">
    <source>
        <dbReference type="PIRSR" id="PIRSR614186-1"/>
    </source>
</evidence>
<dbReference type="KEGG" id="gmw:113522694"/>
<reference evidence="11" key="1">
    <citation type="submission" date="2025-08" db="UniProtKB">
        <authorList>
            <consortium name="RefSeq"/>
        </authorList>
    </citation>
    <scope>IDENTIFICATION</scope>
    <source>
        <tissue evidence="11">Whole larvae</tissue>
    </source>
</reference>
<organism evidence="10 11">
    <name type="scientific">Galleria mellonella</name>
    <name type="common">Greater wax moth</name>
    <dbReference type="NCBI Taxonomy" id="7137"/>
    <lineage>
        <taxon>Eukaryota</taxon>
        <taxon>Metazoa</taxon>
        <taxon>Ecdysozoa</taxon>
        <taxon>Arthropoda</taxon>
        <taxon>Hexapoda</taxon>
        <taxon>Insecta</taxon>
        <taxon>Pterygota</taxon>
        <taxon>Neoptera</taxon>
        <taxon>Endopterygota</taxon>
        <taxon>Lepidoptera</taxon>
        <taxon>Glossata</taxon>
        <taxon>Ditrysia</taxon>
        <taxon>Pyraloidea</taxon>
        <taxon>Pyralidae</taxon>
        <taxon>Galleriinae</taxon>
        <taxon>Galleria</taxon>
    </lineage>
</organism>
<evidence type="ECO:0000256" key="9">
    <source>
        <dbReference type="SAM" id="SignalP"/>
    </source>
</evidence>
<keyword evidence="9" id="KW-0732">Signal</keyword>
<feature type="active site" description="Charge relay system" evidence="7">
    <location>
        <position position="177"/>
    </location>
</feature>
<feature type="signal peptide" evidence="9">
    <location>
        <begin position="1"/>
        <end position="18"/>
    </location>
</feature>
<dbReference type="FunCoup" id="A0A6J1X3X9">
    <property type="interactions" value="1203"/>
</dbReference>
<dbReference type="PANTHER" id="PTHR10061">
    <property type="entry name" value="S-FORMYLGLUTATHIONE HYDROLASE"/>
    <property type="match status" value="1"/>
</dbReference>
<evidence type="ECO:0000256" key="4">
    <source>
        <dbReference type="ARBA" id="ARBA00016774"/>
    </source>
</evidence>
<evidence type="ECO:0000256" key="3">
    <source>
        <dbReference type="ARBA" id="ARBA00012479"/>
    </source>
</evidence>
<evidence type="ECO:0000313" key="10">
    <source>
        <dbReference type="Proteomes" id="UP001652740"/>
    </source>
</evidence>
<keyword evidence="6 8" id="KW-0378">Hydrolase</keyword>
<accession>A0A6J1X3X9</accession>
<name>A0A6J1X3X9_GALME</name>
<dbReference type="RefSeq" id="XP_026764269.2">
    <property type="nucleotide sequence ID" value="XM_026908468.3"/>
</dbReference>
<comment type="catalytic activity">
    <reaction evidence="8">
        <text>S-formylglutathione + H2O = formate + glutathione + H(+)</text>
        <dbReference type="Rhea" id="RHEA:14961"/>
        <dbReference type="ChEBI" id="CHEBI:15377"/>
        <dbReference type="ChEBI" id="CHEBI:15378"/>
        <dbReference type="ChEBI" id="CHEBI:15740"/>
        <dbReference type="ChEBI" id="CHEBI:57688"/>
        <dbReference type="ChEBI" id="CHEBI:57925"/>
        <dbReference type="EC" id="3.1.2.12"/>
    </reaction>
</comment>
<keyword evidence="5 8" id="KW-0719">Serine esterase</keyword>
<comment type="function">
    <text evidence="1 8">Serine hydrolase involved in the detoxification of formaldehyde.</text>
</comment>
<proteinExistence type="inferred from homology"/>
<gene>
    <name evidence="11" type="primary">LOC113522694</name>
</gene>
<keyword evidence="8" id="KW-0963">Cytoplasm</keyword>
<dbReference type="NCBIfam" id="TIGR02821">
    <property type="entry name" value="fghA_ester_D"/>
    <property type="match status" value="1"/>
</dbReference>
<comment type="subcellular location">
    <subcellularLocation>
        <location evidence="8">Cytoplasm</location>
    </subcellularLocation>
</comment>
<dbReference type="GO" id="GO:0018738">
    <property type="term" value="F:S-formylglutathione hydrolase activity"/>
    <property type="evidence" value="ECO:0007669"/>
    <property type="project" value="UniProtKB-EC"/>
</dbReference>
<protein>
    <recommendedName>
        <fullName evidence="4 8">S-formylglutathione hydrolase</fullName>
        <ecNumber evidence="3 8">3.1.2.12</ecNumber>
    </recommendedName>
</protein>
<dbReference type="InterPro" id="IPR014186">
    <property type="entry name" value="S-formylglutathione_hydrol"/>
</dbReference>
<feature type="active site" description="Charge relay system" evidence="7">
    <location>
        <position position="254"/>
    </location>
</feature>